<keyword evidence="4" id="KW-0256">Endoplasmic reticulum</keyword>
<dbReference type="OrthoDB" id="414774at2759"/>
<dbReference type="InterPro" id="IPR011990">
    <property type="entry name" value="TPR-like_helical_dom_sf"/>
</dbReference>
<evidence type="ECO:0000256" key="7">
    <source>
        <dbReference type="SAM" id="MobiDB-lite"/>
    </source>
</evidence>
<sequence length="738" mass="83104">MSRETISPIPASADYYDLGSFGHTITTTSPDAQTWFNRGLIWCYSFNHVEGAFCFEQAIAHDPTCAMAYWGLAYAVGPNYNKPWEKFDLGDLHTSVQRGYDASQKAKEYKEKSTPLEQSLVEAIQYRFLTNKPAEDYPALNKGYAEAMKVAYDQHGHDLDVATLYADALMNMTPWALWDLFTGKPNPKAPTLQAQAVLEKALSQEDEGAYRNPGLLHLYIHFIEMSPNPELGINVADQLRGLVPDAGHVQHMPTHLDILIGDWRRSLDSNYKSTLADDKYFHKSGAKNFYTFYRLHDYHSLVYAAMFAGKSKAAFDAVTRMELTVPEEVLRIESPPMADWLEQFMSIRIHVMIRFGKWEDLKQKELPRDKKLFAGTTAATHYGRGIAFAATGDISAARKEQELFHQAWAQVPESRRAYNGKIVDVLKVAAAMLEGEIEYRCGNYDNAFEHLRSAIDIEDKLPYSEPWSWMQPVRHAYAALLMEQGHLEEAAETYRADLGLDKTVIRPRRHPNNVWSLQGYHECLVRLGRSSEATMTEQPAKLALAVADVPIKSSCFCRLDNSHAPEILNGSMTVFSLIIINKAGGLIYQREFQAGLRKLSTNEYLVLAGTFHGVHAITRSITPKLPLAPSAAPAVSSPGNTNSTPTTSGYSYPNPGVPTTGLEFLETEKFRLTCFQTLTGTKFLLFTDPTTGNVDTVMNKIYELYSDYVMKNPFYQLEMPVRCDAFDRHLGAWLRGRT</sequence>
<dbReference type="Proteomes" id="UP000191285">
    <property type="component" value="Unassembled WGS sequence"/>
</dbReference>
<evidence type="ECO:0000313" key="9">
    <source>
        <dbReference type="Proteomes" id="UP000191285"/>
    </source>
</evidence>
<protein>
    <recommendedName>
        <fullName evidence="10">Trafficking protein particle complex subunit</fullName>
    </recommendedName>
</protein>
<dbReference type="SMART" id="SM01399">
    <property type="entry name" value="Sybindin"/>
    <property type="match status" value="1"/>
</dbReference>
<dbReference type="InterPro" id="IPR019734">
    <property type="entry name" value="TPR_rpt"/>
</dbReference>
<dbReference type="InterPro" id="IPR007233">
    <property type="entry name" value="TRAPPC"/>
</dbReference>
<dbReference type="EMBL" id="MLKD01000005">
    <property type="protein sequence ID" value="OQE26412.1"/>
    <property type="molecule type" value="Genomic_DNA"/>
</dbReference>
<keyword evidence="6" id="KW-0333">Golgi apparatus</keyword>
<dbReference type="GO" id="GO:0005783">
    <property type="term" value="C:endoplasmic reticulum"/>
    <property type="evidence" value="ECO:0007669"/>
    <property type="project" value="UniProtKB-SubCell"/>
</dbReference>
<dbReference type="Pfam" id="PF04099">
    <property type="entry name" value="Sybindin"/>
    <property type="match status" value="1"/>
</dbReference>
<keyword evidence="9" id="KW-1185">Reference proteome</keyword>
<dbReference type="PANTHER" id="PTHR45588">
    <property type="entry name" value="TPR DOMAIN-CONTAINING PROTEIN"/>
    <property type="match status" value="1"/>
</dbReference>
<dbReference type="InterPro" id="IPR011012">
    <property type="entry name" value="Longin-like_dom_sf"/>
</dbReference>
<evidence type="ECO:0000256" key="3">
    <source>
        <dbReference type="ARBA" id="ARBA00022448"/>
    </source>
</evidence>
<dbReference type="SMART" id="SM00028">
    <property type="entry name" value="TPR"/>
    <property type="match status" value="2"/>
</dbReference>
<comment type="subcellular location">
    <subcellularLocation>
        <location evidence="1">Endoplasmic reticulum</location>
    </subcellularLocation>
    <subcellularLocation>
        <location evidence="2">Golgi apparatus</location>
    </subcellularLocation>
</comment>
<evidence type="ECO:0000313" key="8">
    <source>
        <dbReference type="EMBL" id="OQE26412.1"/>
    </source>
</evidence>
<proteinExistence type="predicted"/>
<dbReference type="STRING" id="303698.A0A1V6TJ45"/>
<evidence type="ECO:0000256" key="1">
    <source>
        <dbReference type="ARBA" id="ARBA00004240"/>
    </source>
</evidence>
<evidence type="ECO:0000256" key="5">
    <source>
        <dbReference type="ARBA" id="ARBA00022892"/>
    </source>
</evidence>
<dbReference type="GO" id="GO:0030008">
    <property type="term" value="C:TRAPP complex"/>
    <property type="evidence" value="ECO:0007669"/>
    <property type="project" value="InterPro"/>
</dbReference>
<dbReference type="AlphaFoldDB" id="A0A1V6TJ45"/>
<dbReference type="SUPFAM" id="SSF64356">
    <property type="entry name" value="SNARE-like"/>
    <property type="match status" value="1"/>
</dbReference>
<keyword evidence="5" id="KW-0931">ER-Golgi transport</keyword>
<reference evidence="9" key="1">
    <citation type="journal article" date="2017" name="Nat. Microbiol.">
        <title>Global analysis of biosynthetic gene clusters reveals vast potential of secondary metabolite production in Penicillium species.</title>
        <authorList>
            <person name="Nielsen J.C."/>
            <person name="Grijseels S."/>
            <person name="Prigent S."/>
            <person name="Ji B."/>
            <person name="Dainat J."/>
            <person name="Nielsen K.F."/>
            <person name="Frisvad J.C."/>
            <person name="Workman M."/>
            <person name="Nielsen J."/>
        </authorList>
    </citation>
    <scope>NUCLEOTIDE SEQUENCE [LARGE SCALE GENOMIC DNA]</scope>
    <source>
        <strain evidence="9">IBT 24891</strain>
    </source>
</reference>
<organism evidence="8 9">
    <name type="scientific">Penicillium steckii</name>
    <dbReference type="NCBI Taxonomy" id="303698"/>
    <lineage>
        <taxon>Eukaryota</taxon>
        <taxon>Fungi</taxon>
        <taxon>Dikarya</taxon>
        <taxon>Ascomycota</taxon>
        <taxon>Pezizomycotina</taxon>
        <taxon>Eurotiomycetes</taxon>
        <taxon>Eurotiomycetidae</taxon>
        <taxon>Eurotiales</taxon>
        <taxon>Aspergillaceae</taxon>
        <taxon>Penicillium</taxon>
    </lineage>
</organism>
<dbReference type="GO" id="GO:0005794">
    <property type="term" value="C:Golgi apparatus"/>
    <property type="evidence" value="ECO:0007669"/>
    <property type="project" value="UniProtKB-SubCell"/>
</dbReference>
<evidence type="ECO:0000256" key="6">
    <source>
        <dbReference type="ARBA" id="ARBA00023034"/>
    </source>
</evidence>
<dbReference type="GO" id="GO:0048193">
    <property type="term" value="P:Golgi vesicle transport"/>
    <property type="evidence" value="ECO:0007669"/>
    <property type="project" value="UniProtKB-ARBA"/>
</dbReference>
<dbReference type="SUPFAM" id="SSF48452">
    <property type="entry name" value="TPR-like"/>
    <property type="match status" value="2"/>
</dbReference>
<dbReference type="Gene3D" id="1.25.40.10">
    <property type="entry name" value="Tetratricopeptide repeat domain"/>
    <property type="match status" value="1"/>
</dbReference>
<evidence type="ECO:0008006" key="10">
    <source>
        <dbReference type="Google" id="ProtNLM"/>
    </source>
</evidence>
<dbReference type="CDD" id="cd14856">
    <property type="entry name" value="TRAPPC4_synbindin"/>
    <property type="match status" value="1"/>
</dbReference>
<name>A0A1V6TJ45_9EURO</name>
<dbReference type="PANTHER" id="PTHR45588:SF2">
    <property type="entry name" value="TPR DOMAIN PROTEIN (AFU_ORTHOLOGUE AFUA_3G00240)"/>
    <property type="match status" value="1"/>
</dbReference>
<keyword evidence="3" id="KW-0813">Transport</keyword>
<feature type="region of interest" description="Disordered" evidence="7">
    <location>
        <begin position="632"/>
        <end position="652"/>
    </location>
</feature>
<evidence type="ECO:0000256" key="2">
    <source>
        <dbReference type="ARBA" id="ARBA00004555"/>
    </source>
</evidence>
<evidence type="ECO:0000256" key="4">
    <source>
        <dbReference type="ARBA" id="ARBA00022824"/>
    </source>
</evidence>
<accession>A0A1V6TJ45</accession>
<comment type="caution">
    <text evidence="8">The sequence shown here is derived from an EMBL/GenBank/DDBJ whole genome shotgun (WGS) entry which is preliminary data.</text>
</comment>
<dbReference type="Gene3D" id="3.30.450.70">
    <property type="match status" value="1"/>
</dbReference>
<gene>
    <name evidence="8" type="ORF">PENSTE_c005G05983</name>
</gene>